<evidence type="ECO:0000313" key="2">
    <source>
        <dbReference type="Proteomes" id="UP000092932"/>
    </source>
</evidence>
<evidence type="ECO:0000313" key="1">
    <source>
        <dbReference type="EMBL" id="ANY21415.1"/>
    </source>
</evidence>
<reference evidence="1 2" key="1">
    <citation type="submission" date="2016-07" db="EMBL/GenBank/DDBJ databases">
        <title>Complete genome sequence of Altererythrobacter dongtanensis KCTC 22672, a type strain with esterase isolated from tidal flat.</title>
        <authorList>
            <person name="Cheng H."/>
            <person name="Wu Y.-H."/>
            <person name="Zhou P."/>
            <person name="Huo Y.-Y."/>
            <person name="Wang C.-S."/>
            <person name="Xu X.-W."/>
        </authorList>
    </citation>
    <scope>NUCLEOTIDE SEQUENCE [LARGE SCALE GENOMIC DNA]</scope>
    <source>
        <strain evidence="1 2">KCTC 22672</strain>
    </source>
</reference>
<organism evidence="1 2">
    <name type="scientific">Tsuneonella dongtanensis</name>
    <dbReference type="NCBI Taxonomy" id="692370"/>
    <lineage>
        <taxon>Bacteria</taxon>
        <taxon>Pseudomonadati</taxon>
        <taxon>Pseudomonadota</taxon>
        <taxon>Alphaproteobacteria</taxon>
        <taxon>Sphingomonadales</taxon>
        <taxon>Erythrobacteraceae</taxon>
        <taxon>Tsuneonella</taxon>
    </lineage>
</organism>
<proteinExistence type="predicted"/>
<accession>A0A1B2AH44</accession>
<dbReference type="OrthoDB" id="8443793at2"/>
<dbReference type="Proteomes" id="UP000092932">
    <property type="component" value="Chromosome"/>
</dbReference>
<dbReference type="STRING" id="692370.A6F68_02935"/>
<dbReference type="AlphaFoldDB" id="A0A1B2AH44"/>
<dbReference type="EMBL" id="CP016591">
    <property type="protein sequence ID" value="ANY21415.1"/>
    <property type="molecule type" value="Genomic_DNA"/>
</dbReference>
<dbReference type="RefSeq" id="WP_067681684.1">
    <property type="nucleotide sequence ID" value="NZ_CP016591.1"/>
</dbReference>
<keyword evidence="2" id="KW-1185">Reference proteome</keyword>
<name>A0A1B2AH44_9SPHN</name>
<dbReference type="KEGG" id="ado:A6F68_02935"/>
<evidence type="ECO:0008006" key="3">
    <source>
        <dbReference type="Google" id="ProtNLM"/>
    </source>
</evidence>
<sequence>MSAVEFSRIVKVRPQPPQHIDLNAGEAERSALAVRFGISEVRGLSATLSFEADGPAVSAKGRMTAEVVQTCAVSGEDFAVRIDEPLDLRFVPQGSLTVDEEEEVELSSDDPDEIEYDGESFDAGEAVAQSLGLAIDPYAEGPNADLVRREAGIVDEDAPTGPLAEALAALKRS</sequence>
<protein>
    <recommendedName>
        <fullName evidence="3">ACR</fullName>
    </recommendedName>
</protein>
<dbReference type="InterPro" id="IPR003772">
    <property type="entry name" value="YceD"/>
</dbReference>
<gene>
    <name evidence="1" type="ORF">A6F68_02935</name>
</gene>
<dbReference type="PATRIC" id="fig|692370.5.peg.2937"/>
<dbReference type="Pfam" id="PF02620">
    <property type="entry name" value="YceD"/>
    <property type="match status" value="1"/>
</dbReference>